<evidence type="ECO:0000313" key="3">
    <source>
        <dbReference type="Proteomes" id="UP000766246"/>
    </source>
</evidence>
<dbReference type="InterPro" id="IPR029058">
    <property type="entry name" value="AB_hydrolase_fold"/>
</dbReference>
<name>A0A927U641_9FIRM</name>
<dbReference type="InterPro" id="IPR024499">
    <property type="entry name" value="Mbeg1-like"/>
</dbReference>
<dbReference type="Pfam" id="PF11187">
    <property type="entry name" value="Mbeg1-like"/>
    <property type="match status" value="1"/>
</dbReference>
<dbReference type="SUPFAM" id="SSF53474">
    <property type="entry name" value="alpha/beta-Hydrolases"/>
    <property type="match status" value="1"/>
</dbReference>
<proteinExistence type="predicted"/>
<feature type="transmembrane region" description="Helical" evidence="1">
    <location>
        <begin position="445"/>
        <end position="465"/>
    </location>
</feature>
<dbReference type="Proteomes" id="UP000766246">
    <property type="component" value="Unassembled WGS sequence"/>
</dbReference>
<accession>A0A927U641</accession>
<feature type="transmembrane region" description="Helical" evidence="1">
    <location>
        <begin position="486"/>
        <end position="503"/>
    </location>
</feature>
<dbReference type="AlphaFoldDB" id="A0A927U641"/>
<evidence type="ECO:0000313" key="2">
    <source>
        <dbReference type="EMBL" id="MBE5918939.1"/>
    </source>
</evidence>
<keyword evidence="1" id="KW-0472">Membrane</keyword>
<evidence type="ECO:0000256" key="1">
    <source>
        <dbReference type="SAM" id="Phobius"/>
    </source>
</evidence>
<dbReference type="EMBL" id="SVER01000007">
    <property type="protein sequence ID" value="MBE5918939.1"/>
    <property type="molecule type" value="Genomic_DNA"/>
</dbReference>
<reference evidence="2" key="1">
    <citation type="submission" date="2019-04" db="EMBL/GenBank/DDBJ databases">
        <title>Evolution of Biomass-Degrading Anaerobic Consortia Revealed by Metagenomics.</title>
        <authorList>
            <person name="Peng X."/>
        </authorList>
    </citation>
    <scope>NUCLEOTIDE SEQUENCE</scope>
    <source>
        <strain evidence="2">SIG311</strain>
    </source>
</reference>
<keyword evidence="1" id="KW-1133">Transmembrane helix</keyword>
<protein>
    <submittedName>
        <fullName evidence="2">DUF2974 domain-containing protein</fullName>
    </submittedName>
</protein>
<sequence>MDSISDYLRWYGEFSFDEKPLTEVDNFILCKLTYLILTDIKITSPRKFRDVVAEVKSKSGIQGTFYGKEFIVDLAAESKRFGDIYLSRHVDVLDEALSAQFAAMTFDLTDELRFISYRGTDDTMAGWKEDFMISFTETEAQKKALAYLKDAIDGNHKLIVAGHSKGANLALYAATHLEDELQDNVSFVYMNDGPGLCPEVCDKTCVSKIKDKALRFIPEYSIFGKLFEETEIPLKIVKSTEEGVMQHDLFTWGVDHGLPLLSDSNHPGSVFINQVLDQWIESCNDEKRINFVNNLFNSIDKAGIKTTTQVVQKGPFAVEKILIELLSLDKKTVRTFMKLPITAALDKAPDSEKATKIKKSIQAKEWLPYVGMLLTSILLFIIPEYILQAGISLALLAIIVFEVIVTVRHLIKAKWNLQEESARVYICLVMLGIYAMLLVKEDALFLIGSVVIGVSFLAWAYRNAITFRNLCNETDKKERRPEKVKLVFEIVFLIILAGFILIAPKDTLAWYMVFLGVVLLIDSIVNLGMIFHRCYTSKRTI</sequence>
<feature type="transmembrane region" description="Helical" evidence="1">
    <location>
        <begin position="366"/>
        <end position="383"/>
    </location>
</feature>
<feature type="transmembrane region" description="Helical" evidence="1">
    <location>
        <begin position="422"/>
        <end position="439"/>
    </location>
</feature>
<gene>
    <name evidence="2" type="ORF">E7272_03755</name>
</gene>
<comment type="caution">
    <text evidence="2">The sequence shown here is derived from an EMBL/GenBank/DDBJ whole genome shotgun (WGS) entry which is preliminary data.</text>
</comment>
<dbReference type="Gene3D" id="3.40.50.1820">
    <property type="entry name" value="alpha/beta hydrolase"/>
    <property type="match status" value="1"/>
</dbReference>
<feature type="transmembrane region" description="Helical" evidence="1">
    <location>
        <begin position="509"/>
        <end position="531"/>
    </location>
</feature>
<organism evidence="2 3">
    <name type="scientific">Pseudobutyrivibrio ruminis</name>
    <dbReference type="NCBI Taxonomy" id="46206"/>
    <lineage>
        <taxon>Bacteria</taxon>
        <taxon>Bacillati</taxon>
        <taxon>Bacillota</taxon>
        <taxon>Clostridia</taxon>
        <taxon>Lachnospirales</taxon>
        <taxon>Lachnospiraceae</taxon>
        <taxon>Pseudobutyrivibrio</taxon>
    </lineage>
</organism>
<feature type="transmembrane region" description="Helical" evidence="1">
    <location>
        <begin position="389"/>
        <end position="410"/>
    </location>
</feature>
<keyword evidence="1" id="KW-0812">Transmembrane</keyword>